<reference evidence="6 7" key="1">
    <citation type="submission" date="2018-09" db="EMBL/GenBank/DDBJ databases">
        <title>Complete genome sequence of Cupriavidus oxalaticus T2, a bacterium capable of phenol tolerance and degradation.</title>
        <authorList>
            <person name="Yan J."/>
        </authorList>
    </citation>
    <scope>NUCLEOTIDE SEQUENCE [LARGE SCALE GENOMIC DNA]</scope>
    <source>
        <strain evidence="6 7">T2</strain>
    </source>
</reference>
<dbReference type="GO" id="GO:0070403">
    <property type="term" value="F:NAD+ binding"/>
    <property type="evidence" value="ECO:0007669"/>
    <property type="project" value="InterPro"/>
</dbReference>
<dbReference type="InterPro" id="IPR026591">
    <property type="entry name" value="Sirtuin_cat_small_dom_sf"/>
</dbReference>
<sequence>MGLPKEARLAVAAEWIAQADGLLVTAGAGMGVDSGLPDFRGKDGFWRAYPAFRQRRIEFHQLASPKAMRALPELAWGFYGHRLNMYRGTQPHAGFHFLRRWAEAKTHGLFVFTSNVDGHFQMAGVSDVRIVECHGSIHYLQCFDGCTPDIWPAGGFDPQVDEGTCRLTSPIPRCPGCGATARPNILMFNDSEWIEDRTDRQRQRLDAWLGGVSNLAVIELGAGKMISTVRRFSERHGPHVIRINPRDFKIAPNVGIGIAGGALETLSAIDTVLGS</sequence>
<feature type="domain" description="Deacetylase sirtuin-type" evidence="5">
    <location>
        <begin position="2"/>
        <end position="275"/>
    </location>
</feature>
<name>A0A5P3VRF1_9BURK</name>
<keyword evidence="2" id="KW-0808">Transferase</keyword>
<dbReference type="InterPro" id="IPR026590">
    <property type="entry name" value="Ssirtuin_cat_dom"/>
</dbReference>
<dbReference type="Pfam" id="PF02146">
    <property type="entry name" value="SIR2"/>
    <property type="match status" value="1"/>
</dbReference>
<evidence type="ECO:0000256" key="3">
    <source>
        <dbReference type="ARBA" id="ARBA00023027"/>
    </source>
</evidence>
<evidence type="ECO:0000259" key="5">
    <source>
        <dbReference type="PROSITE" id="PS50305"/>
    </source>
</evidence>
<dbReference type="Proteomes" id="UP000325743">
    <property type="component" value="Chromosome 2"/>
</dbReference>
<evidence type="ECO:0000313" key="6">
    <source>
        <dbReference type="EMBL" id="QEZ48585.1"/>
    </source>
</evidence>
<dbReference type="PANTHER" id="PTHR11085">
    <property type="entry name" value="NAD-DEPENDENT PROTEIN DEACYLASE SIRTUIN-5, MITOCHONDRIAL-RELATED"/>
    <property type="match status" value="1"/>
</dbReference>
<dbReference type="EC" id="2.3.1.286" evidence="1"/>
<organism evidence="6 7">
    <name type="scientific">Cupriavidus oxalaticus</name>
    <dbReference type="NCBI Taxonomy" id="96344"/>
    <lineage>
        <taxon>Bacteria</taxon>
        <taxon>Pseudomonadati</taxon>
        <taxon>Pseudomonadota</taxon>
        <taxon>Betaproteobacteria</taxon>
        <taxon>Burkholderiales</taxon>
        <taxon>Burkholderiaceae</taxon>
        <taxon>Cupriavidus</taxon>
    </lineage>
</organism>
<dbReference type="InterPro" id="IPR029035">
    <property type="entry name" value="DHS-like_NAD/FAD-binding_dom"/>
</dbReference>
<accession>A0A5P3VRF1</accession>
<dbReference type="PANTHER" id="PTHR11085:SF4">
    <property type="entry name" value="NAD-DEPENDENT PROTEIN DEACYLASE"/>
    <property type="match status" value="1"/>
</dbReference>
<dbReference type="GO" id="GO:0017136">
    <property type="term" value="F:histone deacetylase activity, NAD-dependent"/>
    <property type="evidence" value="ECO:0007669"/>
    <property type="project" value="TreeGrafter"/>
</dbReference>
<dbReference type="Gene3D" id="3.30.1600.10">
    <property type="entry name" value="SIR2/SIRT2 'Small Domain"/>
    <property type="match status" value="1"/>
</dbReference>
<evidence type="ECO:0000313" key="7">
    <source>
        <dbReference type="Proteomes" id="UP000325743"/>
    </source>
</evidence>
<dbReference type="InterPro" id="IPR003000">
    <property type="entry name" value="Sirtuin"/>
</dbReference>
<gene>
    <name evidence="6" type="ORF">D2917_28325</name>
</gene>
<evidence type="ECO:0000256" key="2">
    <source>
        <dbReference type="ARBA" id="ARBA00022679"/>
    </source>
</evidence>
<evidence type="ECO:0000256" key="1">
    <source>
        <dbReference type="ARBA" id="ARBA00012928"/>
    </source>
</evidence>
<dbReference type="AlphaFoldDB" id="A0A5P3VRF1"/>
<protein>
    <recommendedName>
        <fullName evidence="1">protein acetyllysine N-acetyltransferase</fullName>
        <ecNumber evidence="1">2.3.1.286</ecNumber>
    </recommendedName>
</protein>
<comment type="caution">
    <text evidence="4">Lacks conserved residue(s) required for the propagation of feature annotation.</text>
</comment>
<dbReference type="EMBL" id="CP032519">
    <property type="protein sequence ID" value="QEZ48585.1"/>
    <property type="molecule type" value="Genomic_DNA"/>
</dbReference>
<dbReference type="PROSITE" id="PS50305">
    <property type="entry name" value="SIRTUIN"/>
    <property type="match status" value="1"/>
</dbReference>
<keyword evidence="3" id="KW-0520">NAD</keyword>
<proteinExistence type="predicted"/>
<evidence type="ECO:0000256" key="4">
    <source>
        <dbReference type="PROSITE-ProRule" id="PRU00236"/>
    </source>
</evidence>
<dbReference type="Gene3D" id="3.40.50.1220">
    <property type="entry name" value="TPP-binding domain"/>
    <property type="match status" value="1"/>
</dbReference>
<dbReference type="SUPFAM" id="SSF52467">
    <property type="entry name" value="DHS-like NAD/FAD-binding domain"/>
    <property type="match status" value="1"/>
</dbReference>
<dbReference type="InterPro" id="IPR050134">
    <property type="entry name" value="NAD-dep_sirtuin_deacylases"/>
</dbReference>